<evidence type="ECO:0000313" key="2">
    <source>
        <dbReference type="Proteomes" id="UP000046395"/>
    </source>
</evidence>
<protein>
    <submittedName>
        <fullName evidence="3">Uncharacterized protein</fullName>
    </submittedName>
</protein>
<proteinExistence type="predicted"/>
<evidence type="ECO:0000256" key="1">
    <source>
        <dbReference type="SAM" id="MobiDB-lite"/>
    </source>
</evidence>
<accession>A0A5S6Q5Z4</accession>
<keyword evidence="2" id="KW-1185">Reference proteome</keyword>
<dbReference type="Proteomes" id="UP000046395">
    <property type="component" value="Unassembled WGS sequence"/>
</dbReference>
<reference evidence="3" key="1">
    <citation type="submission" date="2019-12" db="UniProtKB">
        <authorList>
            <consortium name="WormBaseParasite"/>
        </authorList>
    </citation>
    <scope>IDENTIFICATION</scope>
</reference>
<dbReference type="AlphaFoldDB" id="A0A5S6Q5Z4"/>
<organism evidence="2 3">
    <name type="scientific">Trichuris muris</name>
    <name type="common">Mouse whipworm</name>
    <dbReference type="NCBI Taxonomy" id="70415"/>
    <lineage>
        <taxon>Eukaryota</taxon>
        <taxon>Metazoa</taxon>
        <taxon>Ecdysozoa</taxon>
        <taxon>Nematoda</taxon>
        <taxon>Enoplea</taxon>
        <taxon>Dorylaimia</taxon>
        <taxon>Trichinellida</taxon>
        <taxon>Trichuridae</taxon>
        <taxon>Trichuris</taxon>
    </lineage>
</organism>
<name>A0A5S6Q5Z4_TRIMR</name>
<dbReference type="WBParaSite" id="TMUE_1000002593.1">
    <property type="protein sequence ID" value="TMUE_1000002593.1"/>
    <property type="gene ID" value="WBGene00298387"/>
</dbReference>
<feature type="compositionally biased region" description="Basic and acidic residues" evidence="1">
    <location>
        <begin position="87"/>
        <end position="108"/>
    </location>
</feature>
<feature type="region of interest" description="Disordered" evidence="1">
    <location>
        <begin position="76"/>
        <end position="108"/>
    </location>
</feature>
<evidence type="ECO:0000313" key="3">
    <source>
        <dbReference type="WBParaSite" id="TMUE_1000002593.1"/>
    </source>
</evidence>
<sequence>MFMSISENKMWDSLSSIDATEFLRSTSVGRRTLWPANTLAVANHRGARERIAVHVSLPSVHGDSLRPKCSPAKVFAGQSVAGQRVPRRTDAHGDSLRGPHGDSLRPRW</sequence>